<evidence type="ECO:0000313" key="7">
    <source>
        <dbReference type="EMBL" id="GLF95631.1"/>
    </source>
</evidence>
<dbReference type="PANTHER" id="PTHR23514">
    <property type="entry name" value="BYPASS OF STOP CODON PROTEIN 6"/>
    <property type="match status" value="1"/>
</dbReference>
<accession>A0ABQ5P082</accession>
<keyword evidence="2 6" id="KW-0812">Transmembrane</keyword>
<feature type="transmembrane region" description="Helical" evidence="6">
    <location>
        <begin position="160"/>
        <end position="180"/>
    </location>
</feature>
<evidence type="ECO:0000313" key="8">
    <source>
        <dbReference type="Proteomes" id="UP001291653"/>
    </source>
</evidence>
<dbReference type="InterPro" id="IPR011701">
    <property type="entry name" value="MFS"/>
</dbReference>
<feature type="region of interest" description="Disordered" evidence="5">
    <location>
        <begin position="393"/>
        <end position="413"/>
    </location>
</feature>
<gene>
    <name evidence="7" type="ORF">SYYSPA8_15060</name>
</gene>
<dbReference type="Gene3D" id="1.20.1250.20">
    <property type="entry name" value="MFS general substrate transporter like domains"/>
    <property type="match status" value="1"/>
</dbReference>
<evidence type="ECO:0000256" key="6">
    <source>
        <dbReference type="SAM" id="Phobius"/>
    </source>
</evidence>
<feature type="transmembrane region" description="Helical" evidence="6">
    <location>
        <begin position="96"/>
        <end position="114"/>
    </location>
</feature>
<keyword evidence="4 6" id="KW-0472">Membrane</keyword>
<feature type="transmembrane region" description="Helical" evidence="6">
    <location>
        <begin position="305"/>
        <end position="326"/>
    </location>
</feature>
<dbReference type="Proteomes" id="UP001291653">
    <property type="component" value="Unassembled WGS sequence"/>
</dbReference>
<evidence type="ECO:0000256" key="4">
    <source>
        <dbReference type="ARBA" id="ARBA00023136"/>
    </source>
</evidence>
<feature type="transmembrane region" description="Helical" evidence="6">
    <location>
        <begin position="135"/>
        <end position="154"/>
    </location>
</feature>
<dbReference type="EMBL" id="BSBI01000005">
    <property type="protein sequence ID" value="GLF95631.1"/>
    <property type="molecule type" value="Genomic_DNA"/>
</dbReference>
<feature type="transmembrane region" description="Helical" evidence="6">
    <location>
        <begin position="215"/>
        <end position="235"/>
    </location>
</feature>
<evidence type="ECO:0000256" key="1">
    <source>
        <dbReference type="ARBA" id="ARBA00004141"/>
    </source>
</evidence>
<dbReference type="InterPro" id="IPR051788">
    <property type="entry name" value="MFS_Transporter"/>
</dbReference>
<dbReference type="InterPro" id="IPR036259">
    <property type="entry name" value="MFS_trans_sf"/>
</dbReference>
<dbReference type="PANTHER" id="PTHR23514:SF13">
    <property type="entry name" value="INNER MEMBRANE PROTEIN YBJJ"/>
    <property type="match status" value="1"/>
</dbReference>
<keyword evidence="8" id="KW-1185">Reference proteome</keyword>
<feature type="transmembrane region" description="Helical" evidence="6">
    <location>
        <begin position="71"/>
        <end position="90"/>
    </location>
</feature>
<comment type="caution">
    <text evidence="7">The sequence shown here is derived from an EMBL/GenBank/DDBJ whole genome shotgun (WGS) entry which is preliminary data.</text>
</comment>
<feature type="transmembrane region" description="Helical" evidence="6">
    <location>
        <begin position="338"/>
        <end position="358"/>
    </location>
</feature>
<evidence type="ECO:0000256" key="5">
    <source>
        <dbReference type="SAM" id="MobiDB-lite"/>
    </source>
</evidence>
<organism evidence="7 8">
    <name type="scientific">Streptomyces yaizuensis</name>
    <dbReference type="NCBI Taxonomy" id="2989713"/>
    <lineage>
        <taxon>Bacteria</taxon>
        <taxon>Bacillati</taxon>
        <taxon>Actinomycetota</taxon>
        <taxon>Actinomycetes</taxon>
        <taxon>Kitasatosporales</taxon>
        <taxon>Streptomycetaceae</taxon>
        <taxon>Streptomyces</taxon>
    </lineage>
</organism>
<feature type="transmembrane region" description="Helical" evidence="6">
    <location>
        <begin position="280"/>
        <end position="299"/>
    </location>
</feature>
<feature type="region of interest" description="Disordered" evidence="5">
    <location>
        <begin position="187"/>
        <end position="208"/>
    </location>
</feature>
<keyword evidence="3 6" id="KW-1133">Transmembrane helix</keyword>
<dbReference type="SUPFAM" id="SSF103473">
    <property type="entry name" value="MFS general substrate transporter"/>
    <property type="match status" value="1"/>
</dbReference>
<reference evidence="7 8" key="1">
    <citation type="submission" date="2022-10" db="EMBL/GenBank/DDBJ databases">
        <title>Draft genome sequence of Streptomyces sp. YSPA8.</title>
        <authorList>
            <person name="Moriuchi R."/>
            <person name="Dohra H."/>
            <person name="Yamamura H."/>
            <person name="Kodani S."/>
        </authorList>
    </citation>
    <scope>NUCLEOTIDE SEQUENCE [LARGE SCALE GENOMIC DNA]</scope>
    <source>
        <strain evidence="7 8">YSPA8</strain>
    </source>
</reference>
<feature type="transmembrane region" description="Helical" evidence="6">
    <location>
        <begin position="255"/>
        <end position="273"/>
    </location>
</feature>
<feature type="transmembrane region" description="Helical" evidence="6">
    <location>
        <begin position="44"/>
        <end position="64"/>
    </location>
</feature>
<feature type="transmembrane region" description="Helical" evidence="6">
    <location>
        <begin position="12"/>
        <end position="32"/>
    </location>
</feature>
<dbReference type="RefSeq" id="WP_323447677.1">
    <property type="nucleotide sequence ID" value="NZ_BSBI01000005.1"/>
</dbReference>
<dbReference type="CDD" id="cd17393">
    <property type="entry name" value="MFS_MosC_like"/>
    <property type="match status" value="1"/>
</dbReference>
<evidence type="ECO:0000256" key="3">
    <source>
        <dbReference type="ARBA" id="ARBA00022989"/>
    </source>
</evidence>
<dbReference type="Pfam" id="PF07690">
    <property type="entry name" value="MFS_1"/>
    <property type="match status" value="1"/>
</dbReference>
<protein>
    <submittedName>
        <fullName evidence="7">MFS transporter</fullName>
    </submittedName>
</protein>
<name>A0ABQ5P082_9ACTN</name>
<feature type="transmembrane region" description="Helical" evidence="6">
    <location>
        <begin position="364"/>
        <end position="384"/>
    </location>
</feature>
<sequence>MEVPARLRQARSALLLVFLVHGAVFALLVTRIPAIQDRYGVSDAVLPLFLAAVPLLAGVGSLTAVRVVRRVPAATVVRTVQPVLCLTLIGAGAGDALWHLALAMAVFGLLTGAMEATLNMSGVAIENRFGHSVMLRFHGSASLGGIIGAGLAWAGAHWDISLGVLYAVSVAVLLPVAVGVGPRLGRVAGQPSGPPPARQAKGRGAKGGGVPWKPLLPLCLIMSIAVIADSTATNWSAKFLEDTLHSSEAMATVPYALYMVATLAGRGFGDLWVRRWGAAAVIRTGALLAAAGFAVVALAPGPWVGVLGFGVLGAGLSVMIPQLFSLGARTLPGAQDTAIARVNLFNYVGFLLGPPLIGAVGAGISYRVAMAVPLVLVLTVLVAARRVGTGPDGRAAGAGADDDVRPAAPAATG</sequence>
<comment type="subcellular location">
    <subcellularLocation>
        <location evidence="1">Membrane</location>
        <topology evidence="1">Multi-pass membrane protein</topology>
    </subcellularLocation>
</comment>
<proteinExistence type="predicted"/>
<evidence type="ECO:0000256" key="2">
    <source>
        <dbReference type="ARBA" id="ARBA00022692"/>
    </source>
</evidence>